<reference evidence="2 3" key="1">
    <citation type="submission" date="2012-02" db="EMBL/GenBank/DDBJ databases">
        <title>Shotgun genome sequence of Phaeospirillum photometricum DSM 122.</title>
        <authorList>
            <person name="Duquesne K."/>
            <person name="Sturgis J."/>
        </authorList>
    </citation>
    <scope>NUCLEOTIDE SEQUENCE [LARGE SCALE GENOMIC DNA]</scope>
    <source>
        <strain evidence="3">DSM122</strain>
    </source>
</reference>
<dbReference type="AlphaFoldDB" id="H6SQJ1"/>
<feature type="transmembrane region" description="Helical" evidence="1">
    <location>
        <begin position="199"/>
        <end position="221"/>
    </location>
</feature>
<keyword evidence="1" id="KW-0472">Membrane</keyword>
<dbReference type="KEGG" id="rpm:RSPPHO_03084"/>
<feature type="transmembrane region" description="Helical" evidence="1">
    <location>
        <begin position="107"/>
        <end position="126"/>
    </location>
</feature>
<organism evidence="2 3">
    <name type="scientific">Pararhodospirillum photometricum DSM 122</name>
    <dbReference type="NCBI Taxonomy" id="1150469"/>
    <lineage>
        <taxon>Bacteria</taxon>
        <taxon>Pseudomonadati</taxon>
        <taxon>Pseudomonadota</taxon>
        <taxon>Alphaproteobacteria</taxon>
        <taxon>Rhodospirillales</taxon>
        <taxon>Rhodospirillaceae</taxon>
        <taxon>Pararhodospirillum</taxon>
    </lineage>
</organism>
<feature type="transmembrane region" description="Helical" evidence="1">
    <location>
        <begin position="133"/>
        <end position="154"/>
    </location>
</feature>
<dbReference type="Gene3D" id="1.20.1250.20">
    <property type="entry name" value="MFS general substrate transporter like domains"/>
    <property type="match status" value="1"/>
</dbReference>
<gene>
    <name evidence="2" type="ORF">RSPPHO_03084</name>
</gene>
<dbReference type="STRING" id="1150469.RSPPHO_03084"/>
<sequence>MLLVALGVSVSLIQALFWREPRHARACLPRLSWRLWVPPGGLRWGILLAVSGLGIGVAWALVTPMLVDAGWSLERIGLVMNVLGPLVGVGTAAGTGVLLRLWGRRRLLAMVSAGQGLLLLALLVATTPGFVEAGLVAALLLMFVVYGAQMTVLYTLMMDHADPDAPGAGLTSQYALYYLFTTLWGWGGLQLAESLGVATTTVVGLMLALGFAGALPFLLAARSSPLITETLE</sequence>
<dbReference type="EMBL" id="HE663493">
    <property type="protein sequence ID" value="CCG09710.1"/>
    <property type="molecule type" value="Genomic_DNA"/>
</dbReference>
<dbReference type="SUPFAM" id="SSF103473">
    <property type="entry name" value="MFS general substrate transporter"/>
    <property type="match status" value="1"/>
</dbReference>
<dbReference type="PATRIC" id="fig|1150469.3.peg.3480"/>
<dbReference type="eggNOG" id="COG2814">
    <property type="taxonomic scope" value="Bacteria"/>
</dbReference>
<accession>H6SQJ1</accession>
<dbReference type="Proteomes" id="UP000033220">
    <property type="component" value="Chromosome DSM 122"/>
</dbReference>
<dbReference type="InterPro" id="IPR036259">
    <property type="entry name" value="MFS_trans_sf"/>
</dbReference>
<feature type="transmembrane region" description="Helical" evidence="1">
    <location>
        <begin position="41"/>
        <end position="66"/>
    </location>
</feature>
<feature type="transmembrane region" description="Helical" evidence="1">
    <location>
        <begin position="78"/>
        <end position="101"/>
    </location>
</feature>
<keyword evidence="1" id="KW-0812">Transmembrane</keyword>
<name>H6SQJ1_PARPM</name>
<proteinExistence type="predicted"/>
<evidence type="ECO:0000313" key="2">
    <source>
        <dbReference type="EMBL" id="CCG09710.1"/>
    </source>
</evidence>
<protein>
    <submittedName>
        <fullName evidence="2">Major facilitator superfamily MFS_1</fullName>
    </submittedName>
</protein>
<feature type="transmembrane region" description="Helical" evidence="1">
    <location>
        <begin position="174"/>
        <end position="192"/>
    </location>
</feature>
<dbReference type="HOGENOM" id="CLU_1194146_0_0_5"/>
<evidence type="ECO:0000256" key="1">
    <source>
        <dbReference type="SAM" id="Phobius"/>
    </source>
</evidence>
<keyword evidence="3" id="KW-1185">Reference proteome</keyword>
<evidence type="ECO:0000313" key="3">
    <source>
        <dbReference type="Proteomes" id="UP000033220"/>
    </source>
</evidence>
<keyword evidence="1" id="KW-1133">Transmembrane helix</keyword>